<dbReference type="Gene3D" id="1.10.287.3510">
    <property type="match status" value="1"/>
</dbReference>
<name>A0A3G4YLJ7_9MAXI</name>
<proteinExistence type="predicted"/>
<organism evidence="2">
    <name type="scientific">Lovenula raynerae</name>
    <dbReference type="NCBI Taxonomy" id="2487506"/>
    <lineage>
        <taxon>Eukaryota</taxon>
        <taxon>Metazoa</taxon>
        <taxon>Ecdysozoa</taxon>
        <taxon>Arthropoda</taxon>
        <taxon>Crustacea</taxon>
        <taxon>Multicrustacea</taxon>
        <taxon>Hexanauplia</taxon>
        <taxon>Copepoda</taxon>
        <taxon>Calanoida</taxon>
        <taxon>Diaptomidae</taxon>
        <taxon>Lovenula</taxon>
    </lineage>
</organism>
<accession>A0A3G4YLJ7</accession>
<evidence type="ECO:0000313" key="2">
    <source>
        <dbReference type="EMBL" id="AYV63063.1"/>
    </source>
</evidence>
<dbReference type="AlphaFoldDB" id="A0A3G4YLJ7"/>
<keyword evidence="1" id="KW-0472">Membrane</keyword>
<keyword evidence="1" id="KW-0812">Transmembrane</keyword>
<geneLocation type="mitochondrion" evidence="2"/>
<protein>
    <submittedName>
        <fullName evidence="2">NADH dehydrogenase subunit 4L</fullName>
    </submittedName>
</protein>
<keyword evidence="1" id="KW-1133">Transmembrane helix</keyword>
<feature type="transmembrane region" description="Helical" evidence="1">
    <location>
        <begin position="76"/>
        <end position="98"/>
    </location>
</feature>
<gene>
    <name evidence="2" type="primary">ND4L</name>
</gene>
<sequence length="110" mass="12767">MMFFLAILLLTLSVLSIFTFPEMLIMFIGLELIFYTLSLLKNWFHVMMILMVMEMFMLKNFLLINLAAINTLSPSLIFIFTTFMVMEASMGMSILTLLTRSHGNDFLLTF</sequence>
<feature type="transmembrane region" description="Helical" evidence="1">
    <location>
        <begin position="43"/>
        <end position="64"/>
    </location>
</feature>
<evidence type="ECO:0000256" key="1">
    <source>
        <dbReference type="SAM" id="Phobius"/>
    </source>
</evidence>
<dbReference type="EMBL" id="MH710604">
    <property type="protein sequence ID" value="AYV63063.1"/>
    <property type="molecule type" value="Genomic_DNA"/>
</dbReference>
<keyword evidence="2" id="KW-0496">Mitochondrion</keyword>
<reference evidence="2" key="1">
    <citation type="submission" date="2018-08" db="EMBL/GenBank/DDBJ databases">
        <title>The complete mitochondrial genome of the copepod Lovenula raynerae.</title>
        <authorList>
            <person name="Jooste C.M."/>
            <person name="Emami-Khoyi A."/>
            <person name="Gan H.M."/>
            <person name="Wasserman R."/>
            <person name="Dalu T."/>
            <person name="Teske P.R."/>
        </authorList>
    </citation>
    <scope>NUCLEOTIDE SEQUENCE</scope>
</reference>